<reference evidence="2 3" key="1">
    <citation type="journal article" date="2015" name="Genome Announc.">
        <title>Complete Genome Sequence of Cupriavidus basilensis 4G11, Isolated from the Oak Ridge Field Research Center Site.</title>
        <authorList>
            <person name="Ray J."/>
            <person name="Waters R.J."/>
            <person name="Skerker J.M."/>
            <person name="Kuehl J.V."/>
            <person name="Price M.N."/>
            <person name="Huang J."/>
            <person name="Chakraborty R."/>
            <person name="Arkin A.P."/>
            <person name="Deutschbauer A."/>
        </authorList>
    </citation>
    <scope>NUCLEOTIDE SEQUENCE [LARGE SCALE GENOMIC DNA]</scope>
    <source>
        <strain evidence="2">4G11</strain>
    </source>
</reference>
<protein>
    <submittedName>
        <fullName evidence="2">Uncharacterized protein</fullName>
    </submittedName>
</protein>
<sequence>MPLPSTADLLVSGGDHRIALDPATGRNKYGCQPLAATGLVPFGSSTSSGISPAAFAEVDALRNRLAAALPHQSAAELYRRELDRLRGELLALCGIGDALGTGLVFSASGTDVHLLAARVAARVAANGAGSDAGDAGIRGVRGRPLVILAGEAESGSGVAAALAARHFSTYNALGRTTIPGESLSQACASDILDVPIRNADGSLRDASVVDAQIEALVSQAVQDARQVLLVLIDVSKTGCIAPSIACVTALHRRWPSAVQVLVDACQFRIEPGTLRAYLRNGCMVALTGSKFVTGPSFSGALLLPAAIGKTLRERGVPAELRLYSAREEWPQGWASTQALGSFANFGLLLRWQAAIHELREFLAVPPGQAAGIARRFASAIQQRLGRDPAFAALAVPALDRTALNTPSHWDEIQTIHPFLLYRCQPGVAGPRSAGRRRPPSFAGSRRRGAPTPAWPTSLASPWTAATGPVSRSAPCGCA</sequence>
<feature type="region of interest" description="Disordered" evidence="1">
    <location>
        <begin position="429"/>
        <end position="478"/>
    </location>
</feature>
<dbReference type="STRING" id="68895.RR42_s2931"/>
<dbReference type="EMBL" id="CP010537">
    <property type="protein sequence ID" value="AJG24512.1"/>
    <property type="molecule type" value="Genomic_DNA"/>
</dbReference>
<evidence type="ECO:0000313" key="2">
    <source>
        <dbReference type="EMBL" id="AJG24512.1"/>
    </source>
</evidence>
<feature type="compositionally biased region" description="Basic residues" evidence="1">
    <location>
        <begin position="433"/>
        <end position="448"/>
    </location>
</feature>
<dbReference type="OrthoDB" id="8556864at2"/>
<dbReference type="KEGG" id="cbw:RR42_s2931"/>
<gene>
    <name evidence="2" type="ORF">RR42_s2931</name>
</gene>
<dbReference type="RefSeq" id="WP_052495176.1">
    <property type="nucleotide sequence ID" value="NZ_CP010537.1"/>
</dbReference>
<dbReference type="AlphaFoldDB" id="A0A0C4YFD2"/>
<organism evidence="2 3">
    <name type="scientific">Cupriavidus basilensis</name>
    <dbReference type="NCBI Taxonomy" id="68895"/>
    <lineage>
        <taxon>Bacteria</taxon>
        <taxon>Pseudomonadati</taxon>
        <taxon>Pseudomonadota</taxon>
        <taxon>Betaproteobacteria</taxon>
        <taxon>Burkholderiales</taxon>
        <taxon>Burkholderiaceae</taxon>
        <taxon>Cupriavidus</taxon>
    </lineage>
</organism>
<dbReference type="Proteomes" id="UP000031843">
    <property type="component" value="Chromosome secondary"/>
</dbReference>
<name>A0A0C4YFD2_9BURK</name>
<accession>A0A0C4YFD2</accession>
<keyword evidence="3" id="KW-1185">Reference proteome</keyword>
<evidence type="ECO:0000313" key="3">
    <source>
        <dbReference type="Proteomes" id="UP000031843"/>
    </source>
</evidence>
<evidence type="ECO:0000256" key="1">
    <source>
        <dbReference type="SAM" id="MobiDB-lite"/>
    </source>
</evidence>
<proteinExistence type="predicted"/>